<keyword evidence="3" id="KW-0732">Signal</keyword>
<protein>
    <submittedName>
        <fullName evidence="10">Kielin cysteine rich BMP regulator</fullName>
    </submittedName>
</protein>
<feature type="domain" description="VWFD" evidence="9">
    <location>
        <begin position="1103"/>
        <end position="1274"/>
    </location>
</feature>
<keyword evidence="5" id="KW-1015">Disulfide bond</keyword>
<evidence type="ECO:0000256" key="5">
    <source>
        <dbReference type="ARBA" id="ARBA00023157"/>
    </source>
</evidence>
<keyword evidence="2" id="KW-0964">Secreted</keyword>
<dbReference type="InterPro" id="IPR014853">
    <property type="entry name" value="VWF/SSPO/ZAN-like_Cys-rich_dom"/>
</dbReference>
<dbReference type="Bgee" id="ENSOANG00000014620">
    <property type="expression patterns" value="Expressed in heart and 5 other cell types or tissues"/>
</dbReference>
<feature type="domain" description="VWFC" evidence="8">
    <location>
        <begin position="907"/>
        <end position="975"/>
    </location>
</feature>
<feature type="domain" description="VWFC" evidence="8">
    <location>
        <begin position="787"/>
        <end position="849"/>
    </location>
</feature>
<feature type="domain" description="VWFC" evidence="8">
    <location>
        <begin position="328"/>
        <end position="385"/>
    </location>
</feature>
<dbReference type="InParanoid" id="F7EA05"/>
<organism evidence="10 11">
    <name type="scientific">Ornithorhynchus anatinus</name>
    <name type="common">Duckbill platypus</name>
    <dbReference type="NCBI Taxonomy" id="9258"/>
    <lineage>
        <taxon>Eukaryota</taxon>
        <taxon>Metazoa</taxon>
        <taxon>Chordata</taxon>
        <taxon>Craniata</taxon>
        <taxon>Vertebrata</taxon>
        <taxon>Euteleostomi</taxon>
        <taxon>Mammalia</taxon>
        <taxon>Monotremata</taxon>
        <taxon>Ornithorhynchidae</taxon>
        <taxon>Ornithorhynchus</taxon>
    </lineage>
</organism>
<dbReference type="SMART" id="SM00832">
    <property type="entry name" value="C8"/>
    <property type="match status" value="1"/>
</dbReference>
<dbReference type="GeneTree" id="ENSGT00940000160243"/>
<dbReference type="InterPro" id="IPR001007">
    <property type="entry name" value="VWF_dom"/>
</dbReference>
<dbReference type="Pfam" id="PF00093">
    <property type="entry name" value="VWC"/>
    <property type="match status" value="4"/>
</dbReference>
<dbReference type="InterPro" id="IPR001846">
    <property type="entry name" value="VWF_type-D"/>
</dbReference>
<feature type="domain" description="VWFC" evidence="8">
    <location>
        <begin position="1039"/>
        <end position="1099"/>
    </location>
</feature>
<dbReference type="FunCoup" id="F7EA05">
    <property type="interactions" value="113"/>
</dbReference>
<dbReference type="Ensembl" id="ENSOANT00000023038.3">
    <property type="protein sequence ID" value="ENSOANP00000023034.3"/>
    <property type="gene ID" value="ENSOANG00000014620.4"/>
</dbReference>
<dbReference type="PROSITE" id="PS51233">
    <property type="entry name" value="VWFD"/>
    <property type="match status" value="1"/>
</dbReference>
<evidence type="ECO:0000256" key="6">
    <source>
        <dbReference type="SAM" id="Coils"/>
    </source>
</evidence>
<reference evidence="10" key="3">
    <citation type="submission" date="2025-09" db="UniProtKB">
        <authorList>
            <consortium name="Ensembl"/>
        </authorList>
    </citation>
    <scope>IDENTIFICATION</scope>
    <source>
        <strain evidence="10">Glennie</strain>
    </source>
</reference>
<dbReference type="Pfam" id="PF00094">
    <property type="entry name" value="VWD"/>
    <property type="match status" value="1"/>
</dbReference>
<reference evidence="10" key="2">
    <citation type="submission" date="2025-08" db="UniProtKB">
        <authorList>
            <consortium name="Ensembl"/>
        </authorList>
    </citation>
    <scope>IDENTIFICATION</scope>
    <source>
        <strain evidence="10">Glennie</strain>
    </source>
</reference>
<feature type="domain" description="VWFC" evidence="8">
    <location>
        <begin position="509"/>
        <end position="568"/>
    </location>
</feature>
<evidence type="ECO:0000259" key="9">
    <source>
        <dbReference type="PROSITE" id="PS51233"/>
    </source>
</evidence>
<dbReference type="PANTHER" id="PTHR46698">
    <property type="entry name" value="CROSSVEINLESS 2"/>
    <property type="match status" value="1"/>
</dbReference>
<dbReference type="GO" id="GO:0005576">
    <property type="term" value="C:extracellular region"/>
    <property type="evidence" value="ECO:0000318"/>
    <property type="project" value="GO_Central"/>
</dbReference>
<evidence type="ECO:0000256" key="2">
    <source>
        <dbReference type="ARBA" id="ARBA00022525"/>
    </source>
</evidence>
<sequence>GPLGPPGLTDAQHYQQQEPADPHGPAGPDPERLRRLEERLEGLRAAVALLKEQNAVLQSRVKQLESCECRRPLCTWQGKQHPDGTRWEPDACTSCLCLDGAVRCRAHPDRPRCLGNPSLSNQSVGKGALSPSLQDGTVQCQGPLCPELMCLEHYTPSGDCCPVCHSGPPNPSPLPDSPSQWLEGQVLCHQKECASLCPHPARPHPGTCCPVCDGCFLNGHEYRSGESVKSGDPCTHCRCEDGRVHCEPVPCPSLPCSHPGKRPSQCCPVCEGCEYEGHQYQSEETFQPPGHGPCTHCSCQTGTVQCEEEQCPPAPCFHPVSHPQHCLCMLDGEEFAEGVEWEPEGQPCHTCSCVRGLPVCGPVLCPPPTYPSTPPCPGACCPKCQSCTFRHRVYANGQNFTDPDSPCQTCHCQDGTVQCSPIDCPPTTCARPQTVPGQCCPKCPDCLLEKQVFVDGESFSSPRDPCQECQCRGGSVHCQSRACPEAPCAHPLPGTCCQSNFPRGCDAWGGCDFAGKEYPNGAEFPHPTDRCRLCHCINGNVQCLRRRCPPLSCPEPFLPPGDCCPQCPAPPAGCPRPGSPPARHQEQFSPPRDPCRRCLCLNGSTSCQRLPCAPVPCTHPLQGACCPSCDGSPRRGAGSGQGVGLPLCWRAVRVCAGRAAWRPLGWSLVIPSGCEYLGESYLSGQEFPEPGEPCSHCTCLGGFVSCSRRPCYQPGCSHPVTPPGQCCPLCQGCLYSGITAATGETFPDPADPSCSLCTCQAGSVQCLRKLCPPATCPHPTPGPCSCPICLGCRFEGQERQDGEVFEGPEGSCEQCRCQAGSVHCEKDPCPHLSCALQVTEPGTCCPRCRGCVSQGSQHPEGSSWTPPDAPCSTCMCHEGVVTCARIRCISSCARPRQVPGECCPLCEDCVHEGRTYHPGDSFQPGADPCELCTCELQPEGSPRLHCSRKQCPSLLGCPPSQLLPPGPRDCCPTCAQALSNCTAGLLGRRLPAPDPCYTCQCQDLTWLCVPRACPQLSCPLAQHHTPPGACCPVCDAPTLPCSYQGRKVPSGEKWAVDECTSCSCLSGVVQCRSQRCPPLTCAPEEAPGLHPGHCCPRCLARPASCLAFGDPHYRTFDGRLLHFQGSCSYVLARDCRGGDFSVHVTNEDRGRRGVAWTRAVTVLLGGLDVRLLRHGDVTVDGRPVSLPFLREPLLFVELRGRTVLLHTQLGLKVLWNGQSQVEVSVPGSYRGRTCGLCGNFNGFAQDELRGPTGLPLASEATFGNSWQFSRGWEGLWGSSSRLCASSCSPGQEVNPCREAGYRARREANARCAVLKSVAFERCHPVVPPEPFFAACVYDLCACGPGAPADACLCDVLEAYATRCRQAGISPKWRGPSLCAVGCPLDRGFVFDECGPPCPRTCFNQHVPLRELAAHCVRPCVPSCQCPAGLVEHEGHCILPKFCPPIQLAPELEPMPLPTPSRDPRWRS</sequence>
<dbReference type="PROSITE" id="PS50184">
    <property type="entry name" value="VWFC_2"/>
    <property type="match status" value="11"/>
</dbReference>
<dbReference type="SMART" id="SM00214">
    <property type="entry name" value="VWC"/>
    <property type="match status" value="16"/>
</dbReference>
<dbReference type="SUPFAM" id="SSF57567">
    <property type="entry name" value="Serine protease inhibitors"/>
    <property type="match status" value="1"/>
</dbReference>
<feature type="domain" description="VWFC" evidence="8">
    <location>
        <begin position="849"/>
        <end position="907"/>
    </location>
</feature>
<proteinExistence type="predicted"/>
<feature type="coiled-coil region" evidence="6">
    <location>
        <begin position="33"/>
        <end position="67"/>
    </location>
</feature>
<reference evidence="10 11" key="1">
    <citation type="journal article" date="2008" name="Nature">
        <title>Genome analysis of the platypus reveals unique signatures of evolution.</title>
        <authorList>
            <person name="Warren W.C."/>
            <person name="Hillier L.W."/>
            <person name="Marshall Graves J.A."/>
            <person name="Birney E."/>
            <person name="Ponting C.P."/>
            <person name="Grutzner F."/>
            <person name="Belov K."/>
            <person name="Miller W."/>
            <person name="Clarke L."/>
            <person name="Chinwalla A.T."/>
            <person name="Yang S.P."/>
            <person name="Heger A."/>
            <person name="Locke D.P."/>
            <person name="Miethke P."/>
            <person name="Waters P.D."/>
            <person name="Veyrunes F."/>
            <person name="Fulton L."/>
            <person name="Fulton B."/>
            <person name="Graves T."/>
            <person name="Wallis J."/>
            <person name="Puente X.S."/>
            <person name="Lopez-Otin C."/>
            <person name="Ordonez G.R."/>
            <person name="Eichler E.E."/>
            <person name="Chen L."/>
            <person name="Cheng Z."/>
            <person name="Deakin J.E."/>
            <person name="Alsop A."/>
            <person name="Thompson K."/>
            <person name="Kirby P."/>
            <person name="Papenfuss A.T."/>
            <person name="Wakefield M.J."/>
            <person name="Olender T."/>
            <person name="Lancet D."/>
            <person name="Huttley G.A."/>
            <person name="Smit A.F."/>
            <person name="Pask A."/>
            <person name="Temple-Smith P."/>
            <person name="Batzer M.A."/>
            <person name="Walker J.A."/>
            <person name="Konkel M.K."/>
            <person name="Harris R.S."/>
            <person name="Whittington C.M."/>
            <person name="Wong E.S."/>
            <person name="Gemmell N.J."/>
            <person name="Buschiazzo E."/>
            <person name="Vargas Jentzsch I.M."/>
            <person name="Merkel A."/>
            <person name="Schmitz J."/>
            <person name="Zemann A."/>
            <person name="Churakov G."/>
            <person name="Kriegs J.O."/>
            <person name="Brosius J."/>
            <person name="Murchison E.P."/>
            <person name="Sachidanandam R."/>
            <person name="Smith C."/>
            <person name="Hannon G.J."/>
            <person name="Tsend-Ayush E."/>
            <person name="McMillan D."/>
            <person name="Attenborough R."/>
            <person name="Rens W."/>
            <person name="Ferguson-Smith M."/>
            <person name="Lefevre C.M."/>
            <person name="Sharp J.A."/>
            <person name="Nicholas K.R."/>
            <person name="Ray D.A."/>
            <person name="Kube M."/>
            <person name="Reinhardt R."/>
            <person name="Pringle T.H."/>
            <person name="Taylor J."/>
            <person name="Jones R.C."/>
            <person name="Nixon B."/>
            <person name="Dacheux J.L."/>
            <person name="Niwa H."/>
            <person name="Sekita Y."/>
            <person name="Huang X."/>
            <person name="Stark A."/>
            <person name="Kheradpour P."/>
            <person name="Kellis M."/>
            <person name="Flicek P."/>
            <person name="Chen Y."/>
            <person name="Webber C."/>
            <person name="Hardison R."/>
            <person name="Nelson J."/>
            <person name="Hallsworth-Pepin K."/>
            <person name="Delehaunty K."/>
            <person name="Markovic C."/>
            <person name="Minx P."/>
            <person name="Feng Y."/>
            <person name="Kremitzki C."/>
            <person name="Mitreva M."/>
            <person name="Glasscock J."/>
            <person name="Wylie T."/>
            <person name="Wohldmann P."/>
            <person name="Thiru P."/>
            <person name="Nhan M.N."/>
            <person name="Pohl C.S."/>
            <person name="Smith S.M."/>
            <person name="Hou S."/>
            <person name="Nefedov M."/>
            <person name="de Jong P.J."/>
            <person name="Renfree M.B."/>
            <person name="Mardis E.R."/>
            <person name="Wilson R.K."/>
        </authorList>
    </citation>
    <scope>NUCLEOTIDE SEQUENCE [LARGE SCALE GENOMIC DNA]</scope>
    <source>
        <strain evidence="10 11">Glennie</strain>
    </source>
</reference>
<comment type="subcellular location">
    <subcellularLocation>
        <location evidence="1">Secreted</location>
    </subcellularLocation>
</comment>
<evidence type="ECO:0000259" key="8">
    <source>
        <dbReference type="PROSITE" id="PS50184"/>
    </source>
</evidence>
<dbReference type="InterPro" id="IPR052424">
    <property type="entry name" value="Kielin_Chordin-BMP_Reg"/>
</dbReference>
<dbReference type="Proteomes" id="UP000002279">
    <property type="component" value="Chromosome 10"/>
</dbReference>
<dbReference type="SMART" id="SM00215">
    <property type="entry name" value="VWC_out"/>
    <property type="match status" value="8"/>
</dbReference>
<evidence type="ECO:0000256" key="4">
    <source>
        <dbReference type="ARBA" id="ARBA00022737"/>
    </source>
</evidence>
<dbReference type="OMA" id="CIACTCR"/>
<dbReference type="PANTHER" id="PTHR46698:SF2">
    <property type="entry name" value="KIELIN_CHORDIN-LIKE PROTEIN"/>
    <property type="match status" value="1"/>
</dbReference>
<dbReference type="Pfam" id="PF23334">
    <property type="entry name" value="VWC2L_2nd"/>
    <property type="match status" value="5"/>
</dbReference>
<feature type="domain" description="VWFC" evidence="8">
    <location>
        <begin position="385"/>
        <end position="444"/>
    </location>
</feature>
<keyword evidence="6" id="KW-0175">Coiled coil</keyword>
<dbReference type="HOGENOM" id="CLU_018024_2_0_1"/>
<feature type="domain" description="VWFC" evidence="8">
    <location>
        <begin position="213"/>
        <end position="271"/>
    </location>
</feature>
<keyword evidence="4" id="KW-0677">Repeat</keyword>
<gene>
    <name evidence="10" type="primary">KCP</name>
</gene>
<feature type="domain" description="VWFC" evidence="8">
    <location>
        <begin position="993"/>
        <end position="1035"/>
    </location>
</feature>
<dbReference type="SUPFAM" id="SSF57603">
    <property type="entry name" value="FnI-like domain"/>
    <property type="match status" value="15"/>
</dbReference>
<evidence type="ECO:0000313" key="10">
    <source>
        <dbReference type="Ensembl" id="ENSOANP00000023034.3"/>
    </source>
</evidence>
<evidence type="ECO:0000256" key="7">
    <source>
        <dbReference type="SAM" id="MobiDB-lite"/>
    </source>
</evidence>
<dbReference type="Gene3D" id="2.10.70.10">
    <property type="entry name" value="Complement Module, domain 1"/>
    <property type="match status" value="5"/>
</dbReference>
<accession>F7EA05</accession>
<dbReference type="GO" id="GO:0030513">
    <property type="term" value="P:positive regulation of BMP signaling pathway"/>
    <property type="evidence" value="ECO:0000318"/>
    <property type="project" value="GO_Central"/>
</dbReference>
<feature type="region of interest" description="Disordered" evidence="7">
    <location>
        <begin position="1"/>
        <end position="30"/>
    </location>
</feature>
<evidence type="ECO:0000256" key="1">
    <source>
        <dbReference type="ARBA" id="ARBA00004613"/>
    </source>
</evidence>
<feature type="domain" description="VWFC" evidence="8">
    <location>
        <begin position="672"/>
        <end position="731"/>
    </location>
</feature>
<feature type="domain" description="VWFC" evidence="8">
    <location>
        <begin position="72"/>
        <end position="165"/>
    </location>
</feature>
<name>F7EA05_ORNAN</name>
<dbReference type="PROSITE" id="PS01208">
    <property type="entry name" value="VWFC_1"/>
    <property type="match status" value="5"/>
</dbReference>
<dbReference type="Gene3D" id="6.20.200.20">
    <property type="match status" value="10"/>
</dbReference>
<keyword evidence="11" id="KW-1185">Reference proteome</keyword>
<dbReference type="InterPro" id="IPR036084">
    <property type="entry name" value="Ser_inhib-like_sf"/>
</dbReference>
<evidence type="ECO:0000313" key="11">
    <source>
        <dbReference type="Proteomes" id="UP000002279"/>
    </source>
</evidence>
<evidence type="ECO:0000256" key="3">
    <source>
        <dbReference type="ARBA" id="ARBA00022729"/>
    </source>
</evidence>
<dbReference type="GO" id="GO:0002244">
    <property type="term" value="P:hematopoietic progenitor cell differentiation"/>
    <property type="evidence" value="ECO:0007669"/>
    <property type="project" value="Ensembl"/>
</dbReference>
<dbReference type="CDD" id="cd19941">
    <property type="entry name" value="TIL"/>
    <property type="match status" value="1"/>
</dbReference>
<dbReference type="eggNOG" id="KOG1216">
    <property type="taxonomic scope" value="Eukaryota"/>
</dbReference>
<dbReference type="GO" id="GO:0005615">
    <property type="term" value="C:extracellular space"/>
    <property type="evidence" value="ECO:0007669"/>
    <property type="project" value="Ensembl"/>
</dbReference>
<dbReference type="SMART" id="SM00216">
    <property type="entry name" value="VWD"/>
    <property type="match status" value="1"/>
</dbReference>